<dbReference type="GO" id="GO:0003968">
    <property type="term" value="F:RNA-directed RNA polymerase activity"/>
    <property type="evidence" value="ECO:0007669"/>
    <property type="project" value="UniProtKB-KW"/>
</dbReference>
<dbReference type="InterPro" id="IPR043502">
    <property type="entry name" value="DNA/RNA_pol_sf"/>
</dbReference>
<organism evidence="1">
    <name type="scientific">Salvia virus</name>
    <dbReference type="NCBI Taxonomy" id="1417309"/>
    <lineage>
        <taxon>Viruses</taxon>
    </lineage>
</organism>
<reference evidence="1" key="1">
    <citation type="submission" date="2013-07" db="EMBL/GenBank/DDBJ databases">
        <title>Genomic characterization of AAV1 and evidence of other flexiviruses in Oklahoma Tallgrass Prairie Preserve revealed by sequence analysis and genomic organization.</title>
        <authorList>
            <person name="Dutta M."/>
            <person name="Sokhandan Bashir N."/>
            <person name="Melcher U."/>
        </authorList>
    </citation>
    <scope>NUCLEOTIDE SEQUENCE</scope>
    <source>
        <strain evidence="1">05TGP00153F</strain>
    </source>
</reference>
<accession>V5V1W3</accession>
<protein>
    <submittedName>
        <fullName evidence="1">Putative RNA-dependent RNA polymerase</fullName>
    </submittedName>
</protein>
<dbReference type="EMBL" id="KF421934">
    <property type="protein sequence ID" value="AHB87070.1"/>
    <property type="molecule type" value="Genomic_RNA"/>
</dbReference>
<keyword evidence="1" id="KW-0548">Nucleotidyltransferase</keyword>
<keyword evidence="1" id="KW-0808">Transferase</keyword>
<keyword evidence="1" id="KW-0696">RNA-directed RNA polymerase</keyword>
<feature type="non-terminal residue" evidence="1">
    <location>
        <position position="1"/>
    </location>
</feature>
<evidence type="ECO:0000313" key="1">
    <source>
        <dbReference type="EMBL" id="AHB87070.1"/>
    </source>
</evidence>
<dbReference type="SUPFAM" id="SSF56672">
    <property type="entry name" value="DNA/RNA polymerases"/>
    <property type="match status" value="1"/>
</dbReference>
<name>V5V1W3_9VIRU</name>
<sequence>SHVPPLVPKDSFRMLEKRLKLTSKEVAHSQRPGDFATFCGWTLTPKGIIKDPKKLYAGLCLAKGIDRVPAVRVAYAHDLRHAYDLGDELHDVLTPEQACYHQATVRDMHLMGCNEILEHL</sequence>
<proteinExistence type="predicted"/>